<evidence type="ECO:0000256" key="1">
    <source>
        <dbReference type="ARBA" id="ARBA00023002"/>
    </source>
</evidence>
<dbReference type="PATRIC" id="fig|1302649.3.peg.1602"/>
<name>A0A091CCY3_9ENTE</name>
<dbReference type="SUPFAM" id="SSF51735">
    <property type="entry name" value="NAD(P)-binding Rossmann-fold domains"/>
    <property type="match status" value="1"/>
</dbReference>
<dbReference type="Pfam" id="PF02826">
    <property type="entry name" value="2-Hacid_dh_C"/>
    <property type="match status" value="1"/>
</dbReference>
<dbReference type="PANTHER" id="PTHR43333">
    <property type="entry name" value="2-HACID_DH_C DOMAIN-CONTAINING PROTEIN"/>
    <property type="match status" value="1"/>
</dbReference>
<gene>
    <name evidence="4" type="ORF">TMUPMC115_1599</name>
</gene>
<dbReference type="GO" id="GO:0051287">
    <property type="term" value="F:NAD binding"/>
    <property type="evidence" value="ECO:0007669"/>
    <property type="project" value="InterPro"/>
</dbReference>
<feature type="domain" description="D-isomer specific 2-hydroxyacid dehydrogenase NAD-binding" evidence="3">
    <location>
        <begin position="7"/>
        <end position="151"/>
    </location>
</feature>
<dbReference type="PANTHER" id="PTHR43333:SF1">
    <property type="entry name" value="D-ISOMER SPECIFIC 2-HYDROXYACID DEHYDROGENASE NAD-BINDING DOMAIN-CONTAINING PROTEIN"/>
    <property type="match status" value="1"/>
</dbReference>
<dbReference type="RefSeq" id="WP_331279541.1">
    <property type="nucleotide sequence ID" value="NZ_JPVU01000167.1"/>
</dbReference>
<dbReference type="Proteomes" id="UP000029380">
    <property type="component" value="Unassembled WGS sequence"/>
</dbReference>
<evidence type="ECO:0000259" key="3">
    <source>
        <dbReference type="Pfam" id="PF02826"/>
    </source>
</evidence>
<accession>A0A091CCY3</accession>
<reference evidence="4 5" key="1">
    <citation type="submission" date="2014-08" db="EMBL/GenBank/DDBJ databases">
        <title>Genome sequence of Tetragenococcus muriaticus.</title>
        <authorList>
            <person name="Chuea-nongthon C."/>
            <person name="Rodtong S."/>
            <person name="Yongsawatdigul J."/>
            <person name="Steele J.L."/>
            <person name="Liu X.-y."/>
            <person name="Speers J."/>
            <person name="Glasner J.D."/>
            <person name="Neeno-Eckwall E.C."/>
        </authorList>
    </citation>
    <scope>NUCLEOTIDE SEQUENCE [LARGE SCALE GENOMIC DNA]</scope>
    <source>
        <strain evidence="4 5">PMC-11-5</strain>
    </source>
</reference>
<sequence>MADNYYMLQDLRILIIGTGKIGQQLASYLNFFDNHPIGINTNGRTIDSFRKTFSLDQLEEQASIADIVINILPLTDDTYHLYNKGFFQNMKESATFINVGRGPSVDTQDLYQALQNNAIAFAAIDVFEQEPLPADHPLWGLENILITPHISGFTPHFQKKFMAVFFENFTTFAKEGELTENEVSLASGY</sequence>
<evidence type="ECO:0000256" key="2">
    <source>
        <dbReference type="ARBA" id="ARBA00023027"/>
    </source>
</evidence>
<keyword evidence="2" id="KW-0520">NAD</keyword>
<dbReference type="InterPro" id="IPR006140">
    <property type="entry name" value="D-isomer_DH_NAD-bd"/>
</dbReference>
<dbReference type="Gene3D" id="3.40.50.720">
    <property type="entry name" value="NAD(P)-binding Rossmann-like Domain"/>
    <property type="match status" value="2"/>
</dbReference>
<dbReference type="EMBL" id="JPVU01000167">
    <property type="protein sequence ID" value="KFN91133.1"/>
    <property type="molecule type" value="Genomic_DNA"/>
</dbReference>
<organism evidence="4 5">
    <name type="scientific">Tetragenococcus muriaticus PMC-11-5</name>
    <dbReference type="NCBI Taxonomy" id="1302649"/>
    <lineage>
        <taxon>Bacteria</taxon>
        <taxon>Bacillati</taxon>
        <taxon>Bacillota</taxon>
        <taxon>Bacilli</taxon>
        <taxon>Lactobacillales</taxon>
        <taxon>Enterococcaceae</taxon>
        <taxon>Tetragenococcus</taxon>
    </lineage>
</organism>
<protein>
    <submittedName>
        <fullName evidence="4">D-3-phosphoglycerate dehydrogenase</fullName>
        <ecNumber evidence="4">1.1.1.-</ecNumber>
        <ecNumber evidence="4">1.1.1.95</ecNumber>
    </submittedName>
</protein>
<keyword evidence="1 4" id="KW-0560">Oxidoreductase</keyword>
<comment type="caution">
    <text evidence="4">The sequence shown here is derived from an EMBL/GenBank/DDBJ whole genome shotgun (WGS) entry which is preliminary data.</text>
</comment>
<dbReference type="EC" id="1.1.1.-" evidence="4"/>
<evidence type="ECO:0000313" key="5">
    <source>
        <dbReference type="Proteomes" id="UP000029380"/>
    </source>
</evidence>
<dbReference type="EC" id="1.1.1.95" evidence="4"/>
<dbReference type="AlphaFoldDB" id="A0A091CCY3"/>
<dbReference type="GO" id="GO:0004617">
    <property type="term" value="F:phosphoglycerate dehydrogenase activity"/>
    <property type="evidence" value="ECO:0007669"/>
    <property type="project" value="UniProtKB-EC"/>
</dbReference>
<evidence type="ECO:0000313" key="4">
    <source>
        <dbReference type="EMBL" id="KFN91133.1"/>
    </source>
</evidence>
<proteinExistence type="predicted"/>
<dbReference type="InterPro" id="IPR036291">
    <property type="entry name" value="NAD(P)-bd_dom_sf"/>
</dbReference>